<evidence type="ECO:0000313" key="2">
    <source>
        <dbReference type="EMBL" id="VEU82746.1"/>
    </source>
</evidence>
<dbReference type="SUPFAM" id="SSF53720">
    <property type="entry name" value="ALDH-like"/>
    <property type="match status" value="1"/>
</dbReference>
<proteinExistence type="predicted"/>
<name>A0A449BJV0_9MOLU</name>
<dbReference type="AlphaFoldDB" id="A0A449BJV0"/>
<dbReference type="GO" id="GO:0008218">
    <property type="term" value="P:bioluminescence"/>
    <property type="evidence" value="ECO:0007669"/>
    <property type="project" value="InterPro"/>
</dbReference>
<organism evidence="2 3">
    <name type="scientific">Acholeplasma hippikon</name>
    <dbReference type="NCBI Taxonomy" id="264636"/>
    <lineage>
        <taxon>Bacteria</taxon>
        <taxon>Bacillati</taxon>
        <taxon>Mycoplasmatota</taxon>
        <taxon>Mollicutes</taxon>
        <taxon>Acholeplasmatales</taxon>
        <taxon>Acholeplasmataceae</taxon>
        <taxon>Acholeplasma</taxon>
    </lineage>
</organism>
<dbReference type="STRING" id="1408416.GCA_000702765_00206"/>
<dbReference type="Proteomes" id="UP000290909">
    <property type="component" value="Chromosome"/>
</dbReference>
<dbReference type="InterPro" id="IPR016161">
    <property type="entry name" value="Ald_DH/histidinol_DH"/>
</dbReference>
<dbReference type="Pfam" id="PF05893">
    <property type="entry name" value="LuxC"/>
    <property type="match status" value="1"/>
</dbReference>
<sequence length="345" mass="39094">MLSILSKEGLTYKLETELGIDHKNLKPLNNSTKRRFEPIGVLLHIAAGNMDFLPIYTVIEGLLVGNINLVKLSSHDKGLSLKLIDELLKIEPKLTNFIYLFDIPSSDISSLKKLADISNALVVWGSNEAIKSVRSLASTNTKIIEWGHKLSFAYANHSTTDTDLVNLSHHILKTNQVLCSSVQGIFYDTDNEVELTTFGKRFFEILKETSKSYPKDIGMIGRNTIQIYTEQLKENNNSIYLNEDGVSVCIKFDHELALSFMFRNVWVKPLTKENIITKFHKHKYHLQSCALLVHDETKDEVISKLIRSGVQRITGPNASRFIIGEAHDGTYALREYVNLIEIDEK</sequence>
<keyword evidence="1" id="KW-0521">NADP</keyword>
<evidence type="ECO:0000313" key="3">
    <source>
        <dbReference type="Proteomes" id="UP000290909"/>
    </source>
</evidence>
<dbReference type="KEGG" id="ahk:NCTC10172_00768"/>
<dbReference type="GO" id="GO:0003995">
    <property type="term" value="F:acyl-CoA dehydrogenase activity"/>
    <property type="evidence" value="ECO:0007669"/>
    <property type="project" value="InterPro"/>
</dbReference>
<reference evidence="2 3" key="1">
    <citation type="submission" date="2019-01" db="EMBL/GenBank/DDBJ databases">
        <authorList>
            <consortium name="Pathogen Informatics"/>
        </authorList>
    </citation>
    <scope>NUCLEOTIDE SEQUENCE [LARGE SCALE GENOMIC DNA]</scope>
    <source>
        <strain evidence="2 3">NCTC10172</strain>
    </source>
</reference>
<dbReference type="EMBL" id="LR215050">
    <property type="protein sequence ID" value="VEU82746.1"/>
    <property type="molecule type" value="Genomic_DNA"/>
</dbReference>
<gene>
    <name evidence="2" type="ORF">NCTC10172_00768</name>
</gene>
<keyword evidence="3" id="KW-1185">Reference proteome</keyword>
<protein>
    <submittedName>
        <fullName evidence="2">Acyl-CoA reductase (LuxC)</fullName>
    </submittedName>
</protein>
<evidence type="ECO:0000256" key="1">
    <source>
        <dbReference type="ARBA" id="ARBA00022857"/>
    </source>
</evidence>
<dbReference type="InterPro" id="IPR008670">
    <property type="entry name" value="CoA_reduct_LuxC"/>
</dbReference>
<accession>A0A449BJV0</accession>